<gene>
    <name evidence="2" type="primary">LOC119642367</name>
</gene>
<name>A0A9C5ZMC2_9MUSC</name>
<dbReference type="KEGG" id="gfs:119642367"/>
<evidence type="ECO:0000313" key="1">
    <source>
        <dbReference type="Proteomes" id="UP000092443"/>
    </source>
</evidence>
<sequence>MLFKASEKLRIWINQNRKHSLNEMEAVNFKFPESSRGMLVIKSFVLVNPKYFFKFVNSGRKTAIYPTHVSFNGAECSDDIVVSNLFAEYFRRKFSTANSDSTVKYPCRISSTLLIPNLIIPENDGASSLKYNSAPGPDGILSCMPETRSGTLCGTIPTIFNHSLKSRIFLFVLEE</sequence>
<evidence type="ECO:0000313" key="2">
    <source>
        <dbReference type="RefSeq" id="XP_037897432.1"/>
    </source>
</evidence>
<dbReference type="AlphaFoldDB" id="A0A9C5ZMC2"/>
<dbReference type="GeneID" id="119642367"/>
<keyword evidence="1" id="KW-1185">Reference proteome</keyword>
<organism evidence="1 2">
    <name type="scientific">Glossina fuscipes</name>
    <dbReference type="NCBI Taxonomy" id="7396"/>
    <lineage>
        <taxon>Eukaryota</taxon>
        <taxon>Metazoa</taxon>
        <taxon>Ecdysozoa</taxon>
        <taxon>Arthropoda</taxon>
        <taxon>Hexapoda</taxon>
        <taxon>Insecta</taxon>
        <taxon>Pterygota</taxon>
        <taxon>Neoptera</taxon>
        <taxon>Endopterygota</taxon>
        <taxon>Diptera</taxon>
        <taxon>Brachycera</taxon>
        <taxon>Muscomorpha</taxon>
        <taxon>Hippoboscoidea</taxon>
        <taxon>Glossinidae</taxon>
        <taxon>Glossina</taxon>
    </lineage>
</organism>
<protein>
    <submittedName>
        <fullName evidence="2">Uncharacterized protein LOC119642367</fullName>
    </submittedName>
</protein>
<dbReference type="Proteomes" id="UP000092443">
    <property type="component" value="Unplaced"/>
</dbReference>
<accession>A0A9C5ZMC2</accession>
<proteinExistence type="predicted"/>
<reference evidence="2" key="1">
    <citation type="submission" date="2025-08" db="UniProtKB">
        <authorList>
            <consortium name="RefSeq"/>
        </authorList>
    </citation>
    <scope>IDENTIFICATION</scope>
    <source>
        <tissue evidence="2">Whole body pupa</tissue>
    </source>
</reference>
<dbReference type="RefSeq" id="XP_037897432.1">
    <property type="nucleotide sequence ID" value="XM_038041504.1"/>
</dbReference>